<proteinExistence type="predicted"/>
<protein>
    <submittedName>
        <fullName evidence="4">Uncharacterized protein</fullName>
    </submittedName>
</protein>
<feature type="chain" id="PRO_5044571676" evidence="2">
    <location>
        <begin position="18"/>
        <end position="259"/>
    </location>
</feature>
<evidence type="ECO:0000313" key="3">
    <source>
        <dbReference type="EMBL" id="KAF1746901.1"/>
    </source>
</evidence>
<comment type="caution">
    <text evidence="4">The sequence shown here is derived from an EMBL/GenBank/DDBJ whole genome shotgun (WGS) entry which is preliminary data.</text>
</comment>
<dbReference type="EMBL" id="WUAV01000006">
    <property type="protein sequence ID" value="KAF1746901.1"/>
    <property type="molecule type" value="Genomic_DNA"/>
</dbReference>
<accession>A0A260ZFT5</accession>
<sequence length="259" mass="29272">MRRIAILVSILIGLALCQMPYGPSQLDLYFRLLRNQNLGGFGNLANAESRILTAERQQFLSGLPPLPMTHDEVIRVLTTESPTSTIKPTARPTTPPPPVADPFAVNNTPEGPPVPEERIGGTYDEDGNFVSATNLVTERKRNLARGARNYQLSDTATTRQYGYVAQFHQPVHHPQNRVIRQHTTPRPFTFPPLVFRAKPQPTNRDTYLNNLLLEIEEYDDFLDQVNQYKTRYPGAQVPNPYRSLPEGKLPALAQYKKKK</sequence>
<feature type="region of interest" description="Disordered" evidence="1">
    <location>
        <begin position="233"/>
        <end position="259"/>
    </location>
</feature>
<keyword evidence="2" id="KW-0732">Signal</keyword>
<dbReference type="AlphaFoldDB" id="A0A260ZFT5"/>
<keyword evidence="5" id="KW-1185">Reference proteome</keyword>
<name>A0A260ZFT5_CAERE</name>
<evidence type="ECO:0000256" key="2">
    <source>
        <dbReference type="SAM" id="SignalP"/>
    </source>
</evidence>
<evidence type="ECO:0000313" key="6">
    <source>
        <dbReference type="Proteomes" id="UP000483820"/>
    </source>
</evidence>
<evidence type="ECO:0000313" key="5">
    <source>
        <dbReference type="Proteomes" id="UP000216624"/>
    </source>
</evidence>
<evidence type="ECO:0000256" key="1">
    <source>
        <dbReference type="SAM" id="MobiDB-lite"/>
    </source>
</evidence>
<reference evidence="4" key="2">
    <citation type="submission" date="2017-08" db="EMBL/GenBank/DDBJ databases">
        <authorList>
            <person name="de Groot N.N."/>
        </authorList>
    </citation>
    <scope>NUCLEOTIDE SEQUENCE [LARGE SCALE GENOMIC DNA]</scope>
    <source>
        <strain evidence="4">PX439</strain>
    </source>
</reference>
<feature type="signal peptide" evidence="2">
    <location>
        <begin position="1"/>
        <end position="17"/>
    </location>
</feature>
<reference evidence="3 6" key="3">
    <citation type="submission" date="2019-12" db="EMBL/GenBank/DDBJ databases">
        <title>Chromosome-level assembly of the Caenorhabditis remanei genome.</title>
        <authorList>
            <person name="Teterina A.A."/>
            <person name="Willis J.H."/>
            <person name="Phillips P.C."/>
        </authorList>
    </citation>
    <scope>NUCLEOTIDE SEQUENCE [LARGE SCALE GENOMIC DNA]</scope>
    <source>
        <strain evidence="3 6">PX506</strain>
        <tissue evidence="3">Whole organism</tissue>
    </source>
</reference>
<feature type="non-terminal residue" evidence="4">
    <location>
        <position position="1"/>
    </location>
</feature>
<reference evidence="5" key="1">
    <citation type="submission" date="2017-08" db="EMBL/GenBank/DDBJ databases">
        <authorList>
            <person name="Fierst J.L."/>
        </authorList>
    </citation>
    <scope>NUCLEOTIDE SEQUENCE [LARGE SCALE GENOMIC DNA]</scope>
    <source>
        <strain evidence="5">PX439</strain>
    </source>
</reference>
<dbReference type="Proteomes" id="UP000483820">
    <property type="component" value="Chromosome X"/>
</dbReference>
<gene>
    <name evidence="4" type="ORF">FL82_15343</name>
    <name evidence="3" type="ORF">GCK72_023359</name>
</gene>
<dbReference type="Proteomes" id="UP000216624">
    <property type="component" value="Unassembled WGS sequence"/>
</dbReference>
<evidence type="ECO:0000313" key="4">
    <source>
        <dbReference type="EMBL" id="OZF84195.1"/>
    </source>
</evidence>
<dbReference type="EMBL" id="NMWX01000163">
    <property type="protein sequence ID" value="OZF84195.1"/>
    <property type="molecule type" value="Genomic_DNA"/>
</dbReference>
<organism evidence="4 5">
    <name type="scientific">Caenorhabditis remanei</name>
    <name type="common">Caenorhabditis vulgaris</name>
    <dbReference type="NCBI Taxonomy" id="31234"/>
    <lineage>
        <taxon>Eukaryota</taxon>
        <taxon>Metazoa</taxon>
        <taxon>Ecdysozoa</taxon>
        <taxon>Nematoda</taxon>
        <taxon>Chromadorea</taxon>
        <taxon>Rhabditida</taxon>
        <taxon>Rhabditina</taxon>
        <taxon>Rhabditomorpha</taxon>
        <taxon>Rhabditoidea</taxon>
        <taxon>Rhabditidae</taxon>
        <taxon>Peloderinae</taxon>
        <taxon>Caenorhabditis</taxon>
    </lineage>
</organism>